<reference evidence="2" key="2">
    <citation type="submission" date="2022-10" db="EMBL/GenBank/DDBJ databases">
        <authorList>
            <consortium name="ENA_rothamsted_submissions"/>
            <consortium name="culmorum"/>
            <person name="King R."/>
        </authorList>
    </citation>
    <scope>NUCLEOTIDE SEQUENCE</scope>
</reference>
<organism evidence="2 3">
    <name type="scientific">Aphis gossypii</name>
    <name type="common">Cotton aphid</name>
    <dbReference type="NCBI Taxonomy" id="80765"/>
    <lineage>
        <taxon>Eukaryota</taxon>
        <taxon>Metazoa</taxon>
        <taxon>Ecdysozoa</taxon>
        <taxon>Arthropoda</taxon>
        <taxon>Hexapoda</taxon>
        <taxon>Insecta</taxon>
        <taxon>Pterygota</taxon>
        <taxon>Neoptera</taxon>
        <taxon>Paraneoptera</taxon>
        <taxon>Hemiptera</taxon>
        <taxon>Sternorrhyncha</taxon>
        <taxon>Aphidomorpha</taxon>
        <taxon>Aphidoidea</taxon>
        <taxon>Aphididae</taxon>
        <taxon>Aphidini</taxon>
        <taxon>Aphis</taxon>
        <taxon>Aphis</taxon>
    </lineage>
</organism>
<feature type="chain" id="PRO_5040276015" description="Secreted protein" evidence="1">
    <location>
        <begin position="16"/>
        <end position="126"/>
    </location>
</feature>
<keyword evidence="1" id="KW-0732">Signal</keyword>
<evidence type="ECO:0000313" key="2">
    <source>
        <dbReference type="EMBL" id="CAH1732154.1"/>
    </source>
</evidence>
<dbReference type="EMBL" id="OU899036">
    <property type="protein sequence ID" value="CAH1732154.1"/>
    <property type="molecule type" value="Genomic_DNA"/>
</dbReference>
<dbReference type="AlphaFoldDB" id="A0A9P0J760"/>
<accession>A0A9P0J760</accession>
<name>A0A9P0J760_APHGO</name>
<sequence>MIFLLLTLLVYYHDACDHYYHDHYQCALVLQRQLTTITLQGQRRRRQVDNVNINATAAADYRLPTFFFLSLLSSIAVAVVSEQKPTFGAYRFVSVPGNIIVYTVGRLYRQAPLSCLAPSTKTADPW</sequence>
<proteinExistence type="predicted"/>
<evidence type="ECO:0000256" key="1">
    <source>
        <dbReference type="SAM" id="SignalP"/>
    </source>
</evidence>
<evidence type="ECO:0000313" key="3">
    <source>
        <dbReference type="Proteomes" id="UP001154329"/>
    </source>
</evidence>
<feature type="signal peptide" evidence="1">
    <location>
        <begin position="1"/>
        <end position="15"/>
    </location>
</feature>
<protein>
    <recommendedName>
        <fullName evidence="4">Secreted protein</fullName>
    </recommendedName>
</protein>
<dbReference type="Proteomes" id="UP001154329">
    <property type="component" value="Chromosome 3"/>
</dbReference>
<reference evidence="2" key="1">
    <citation type="submission" date="2022-02" db="EMBL/GenBank/DDBJ databases">
        <authorList>
            <person name="King R."/>
        </authorList>
    </citation>
    <scope>NUCLEOTIDE SEQUENCE</scope>
</reference>
<keyword evidence="3" id="KW-1185">Reference proteome</keyword>
<evidence type="ECO:0008006" key="4">
    <source>
        <dbReference type="Google" id="ProtNLM"/>
    </source>
</evidence>
<gene>
    <name evidence="2" type="ORF">APHIGO_LOCUS8712</name>
</gene>